<gene>
    <name evidence="1" type="ORF">GLOINDRAFT_23651</name>
</gene>
<protein>
    <submittedName>
        <fullName evidence="1">Uncharacterized protein</fullName>
    </submittedName>
</protein>
<proteinExistence type="predicted"/>
<evidence type="ECO:0000313" key="1">
    <source>
        <dbReference type="EMBL" id="ESA15651.1"/>
    </source>
</evidence>
<dbReference type="HOGENOM" id="CLU_2689051_0_0_1"/>
<organism evidence="1">
    <name type="scientific">Rhizophagus irregularis (strain DAOM 181602 / DAOM 197198 / MUCL 43194)</name>
    <name type="common">Arbuscular mycorrhizal fungus</name>
    <name type="synonym">Glomus intraradices</name>
    <dbReference type="NCBI Taxonomy" id="747089"/>
    <lineage>
        <taxon>Eukaryota</taxon>
        <taxon>Fungi</taxon>
        <taxon>Fungi incertae sedis</taxon>
        <taxon>Mucoromycota</taxon>
        <taxon>Glomeromycotina</taxon>
        <taxon>Glomeromycetes</taxon>
        <taxon>Glomerales</taxon>
        <taxon>Glomeraceae</taxon>
        <taxon>Rhizophagus</taxon>
    </lineage>
</organism>
<reference evidence="1" key="1">
    <citation type="submission" date="2013-07" db="EMBL/GenBank/DDBJ databases">
        <title>The genome of an arbuscular mycorrhizal fungus provides insights into the evolution of the oldest plant symbiosis.</title>
        <authorList>
            <consortium name="DOE Joint Genome Institute"/>
            <person name="Tisserant E."/>
            <person name="Malbreil M."/>
            <person name="Kuo A."/>
            <person name="Kohler A."/>
            <person name="Symeonidi A."/>
            <person name="Balestrini R."/>
            <person name="Charron P."/>
            <person name="Duensing N."/>
            <person name="Frei-dit-Frey N."/>
            <person name="Gianinazzi-Pearson V."/>
            <person name="Gilbert B."/>
            <person name="Handa Y."/>
            <person name="Hijri M."/>
            <person name="Kaul R."/>
            <person name="Kawaguchi M."/>
            <person name="Krajinski F."/>
            <person name="Lammers P."/>
            <person name="Lapierre D."/>
            <person name="Masclaux F.G."/>
            <person name="Murat C."/>
            <person name="Morin E."/>
            <person name="Ndikumana S."/>
            <person name="Pagni M."/>
            <person name="Petitpierre D."/>
            <person name="Requena N."/>
            <person name="Rosikiewicz P."/>
            <person name="Riley R."/>
            <person name="Saito K."/>
            <person name="San Clemente H."/>
            <person name="Shapiro H."/>
            <person name="van Tuinen D."/>
            <person name="Becard G."/>
            <person name="Bonfante P."/>
            <person name="Paszkowski U."/>
            <person name="Shachar-Hill Y."/>
            <person name="Young J.P."/>
            <person name="Sanders I.R."/>
            <person name="Henrissat B."/>
            <person name="Rensing S.A."/>
            <person name="Grigoriev I.V."/>
            <person name="Corradi N."/>
            <person name="Roux C."/>
            <person name="Martin F."/>
        </authorList>
    </citation>
    <scope>NUCLEOTIDE SEQUENCE</scope>
    <source>
        <strain evidence="1">DAOM 197198</strain>
    </source>
</reference>
<dbReference type="EMBL" id="KI281776">
    <property type="protein sequence ID" value="ESA15651.1"/>
    <property type="molecule type" value="Genomic_DNA"/>
</dbReference>
<name>U9UJ75_RHIID</name>
<dbReference type="AlphaFoldDB" id="U9UJ75"/>
<accession>U9UJ75</accession>
<sequence>MVDVNLDLMIIMINFILLLISPKIKSGQRFVIQRAKRWKDNRINIAIALAQLHAQELAKSKKKKNQINKTLKKV</sequence>